<organism evidence="1 2">
    <name type="scientific">Acer negundo</name>
    <name type="common">Box elder</name>
    <dbReference type="NCBI Taxonomy" id="4023"/>
    <lineage>
        <taxon>Eukaryota</taxon>
        <taxon>Viridiplantae</taxon>
        <taxon>Streptophyta</taxon>
        <taxon>Embryophyta</taxon>
        <taxon>Tracheophyta</taxon>
        <taxon>Spermatophyta</taxon>
        <taxon>Magnoliopsida</taxon>
        <taxon>eudicotyledons</taxon>
        <taxon>Gunneridae</taxon>
        <taxon>Pentapetalae</taxon>
        <taxon>rosids</taxon>
        <taxon>malvids</taxon>
        <taxon>Sapindales</taxon>
        <taxon>Sapindaceae</taxon>
        <taxon>Hippocastanoideae</taxon>
        <taxon>Acereae</taxon>
        <taxon>Acer</taxon>
    </lineage>
</organism>
<dbReference type="EMBL" id="JAJSOW010000103">
    <property type="protein sequence ID" value="KAI9174596.1"/>
    <property type="molecule type" value="Genomic_DNA"/>
</dbReference>
<protein>
    <submittedName>
        <fullName evidence="1">Uncharacterized protein</fullName>
    </submittedName>
</protein>
<keyword evidence="2" id="KW-1185">Reference proteome</keyword>
<reference evidence="1" key="2">
    <citation type="submission" date="2023-02" db="EMBL/GenBank/DDBJ databases">
        <authorList>
            <person name="Swenson N.G."/>
            <person name="Wegrzyn J.L."/>
            <person name="Mcevoy S.L."/>
        </authorList>
    </citation>
    <scope>NUCLEOTIDE SEQUENCE</scope>
    <source>
        <strain evidence="1">91603</strain>
        <tissue evidence="1">Leaf</tissue>
    </source>
</reference>
<gene>
    <name evidence="1" type="ORF">LWI28_019788</name>
</gene>
<proteinExistence type="predicted"/>
<dbReference type="Proteomes" id="UP001064489">
    <property type="component" value="Chromosome 8"/>
</dbReference>
<accession>A0AAD5IRI8</accession>
<comment type="caution">
    <text evidence="1">The sequence shown here is derived from an EMBL/GenBank/DDBJ whole genome shotgun (WGS) entry which is preliminary data.</text>
</comment>
<reference evidence="1" key="1">
    <citation type="journal article" date="2022" name="Plant J.">
        <title>Strategies of tolerance reflected in two North American maple genomes.</title>
        <authorList>
            <person name="McEvoy S.L."/>
            <person name="Sezen U.U."/>
            <person name="Trouern-Trend A."/>
            <person name="McMahon S.M."/>
            <person name="Schaberg P.G."/>
            <person name="Yang J."/>
            <person name="Wegrzyn J.L."/>
            <person name="Swenson N.G."/>
        </authorList>
    </citation>
    <scope>NUCLEOTIDE SEQUENCE</scope>
    <source>
        <strain evidence="1">91603</strain>
    </source>
</reference>
<evidence type="ECO:0000313" key="1">
    <source>
        <dbReference type="EMBL" id="KAI9174596.1"/>
    </source>
</evidence>
<sequence length="109" mass="12144">MFKLLEERSELGGDELRSEEDEVGFGFGYGGGIGGGGDDDDDDGRACVYGVLEQREERALRAVFLEAELDSGGGESTAWEKVETMARFNGFFFLVLLKRWIPDLIIDWI</sequence>
<name>A0AAD5IRI8_ACENE</name>
<dbReference type="AlphaFoldDB" id="A0AAD5IRI8"/>
<evidence type="ECO:0000313" key="2">
    <source>
        <dbReference type="Proteomes" id="UP001064489"/>
    </source>
</evidence>